<proteinExistence type="predicted"/>
<evidence type="ECO:0000313" key="3">
    <source>
        <dbReference type="Proteomes" id="UP000288429"/>
    </source>
</evidence>
<feature type="region of interest" description="Disordered" evidence="1">
    <location>
        <begin position="1"/>
        <end position="75"/>
    </location>
</feature>
<organism evidence="2 3">
    <name type="scientific">Fusarium ambrosium</name>
    <dbReference type="NCBI Taxonomy" id="131363"/>
    <lineage>
        <taxon>Eukaryota</taxon>
        <taxon>Fungi</taxon>
        <taxon>Dikarya</taxon>
        <taxon>Ascomycota</taxon>
        <taxon>Pezizomycotina</taxon>
        <taxon>Sordariomycetes</taxon>
        <taxon>Hypocreomycetidae</taxon>
        <taxon>Hypocreales</taxon>
        <taxon>Nectriaceae</taxon>
        <taxon>Fusarium</taxon>
        <taxon>Fusarium solani species complex</taxon>
    </lineage>
</organism>
<comment type="caution">
    <text evidence="2">The sequence shown here is derived from an EMBL/GenBank/DDBJ whole genome shotgun (WGS) entry which is preliminary data.</text>
</comment>
<dbReference type="Proteomes" id="UP000288429">
    <property type="component" value="Unassembled WGS sequence"/>
</dbReference>
<dbReference type="EMBL" id="NIZV01000391">
    <property type="protein sequence ID" value="RSL92177.1"/>
    <property type="molecule type" value="Genomic_DNA"/>
</dbReference>
<accession>A0A428SQW7</accession>
<keyword evidence="3" id="KW-1185">Reference proteome</keyword>
<evidence type="ECO:0000256" key="1">
    <source>
        <dbReference type="SAM" id="MobiDB-lite"/>
    </source>
</evidence>
<evidence type="ECO:0000313" key="2">
    <source>
        <dbReference type="EMBL" id="RSL92177.1"/>
    </source>
</evidence>
<gene>
    <name evidence="2" type="ORF">CDV31_015263</name>
</gene>
<name>A0A428SQW7_9HYPO</name>
<dbReference type="AlphaFoldDB" id="A0A428SQW7"/>
<protein>
    <submittedName>
        <fullName evidence="2">Uncharacterized protein</fullName>
    </submittedName>
</protein>
<sequence length="75" mass="8009">MAPPRTANGTPPRLRRQPQPLLLLLPPRPPPRPSAHRGHGVFGSSPGASADLLRGRARAGSSHPGGPHPRRPRQE</sequence>
<reference evidence="2 3" key="1">
    <citation type="submission" date="2017-06" db="EMBL/GenBank/DDBJ databases">
        <title>Cmopartive genomic analysis of Ambrosia Fusariam Clade fungi.</title>
        <authorList>
            <person name="Stajich J.E."/>
            <person name="Carrillo J."/>
            <person name="Kijimoto T."/>
            <person name="Eskalen A."/>
            <person name="O'Donnell K."/>
            <person name="Kasson M."/>
        </authorList>
    </citation>
    <scope>NUCLEOTIDE SEQUENCE [LARGE SCALE GENOMIC DNA]</scope>
    <source>
        <strain evidence="2 3">NRRL 20438</strain>
    </source>
</reference>